<organism evidence="1 2">
    <name type="scientific">Thermosphaera aggregans (strain DSM 11486 / M11TL)</name>
    <dbReference type="NCBI Taxonomy" id="633148"/>
    <lineage>
        <taxon>Archaea</taxon>
        <taxon>Thermoproteota</taxon>
        <taxon>Thermoprotei</taxon>
        <taxon>Desulfurococcales</taxon>
        <taxon>Desulfurococcaceae</taxon>
        <taxon>Thermosphaera</taxon>
    </lineage>
</organism>
<evidence type="ECO:0000313" key="2">
    <source>
        <dbReference type="Proteomes" id="UP000002376"/>
    </source>
</evidence>
<protein>
    <submittedName>
        <fullName evidence="1">Uncharacterized protein</fullName>
    </submittedName>
</protein>
<reference key="3">
    <citation type="submission" date="2010-02" db="EMBL/GenBank/DDBJ databases">
        <title>Complete genome sequence of Thermosphaera aggregans type strain (M11TL).</title>
        <authorList>
            <consortium name="US DOE Joint Genome Institute (JGI-PGF)"/>
            <person name="Spring S."/>
            <person name="Lapidus A."/>
            <person name="Munk C."/>
            <person name="Schroeder M."/>
            <person name="Glavina Del Rio T."/>
            <person name="Tice H."/>
            <person name="Copeland A."/>
            <person name="Cheng J.-F."/>
            <person name="Lucas S."/>
            <person name="Chen F."/>
            <person name="Nolan M."/>
            <person name="Bruce D."/>
            <person name="Goodwin L."/>
            <person name="Pitluck S."/>
            <person name="Ivanova N."/>
            <person name="Mavromatis K."/>
            <person name="Ovchinnikova G."/>
            <person name="Pati A."/>
            <person name="Chen A."/>
            <person name="Palaniappan K."/>
            <person name="Land M."/>
            <person name="Hauser L."/>
            <person name="Chang Y.-J."/>
            <person name="Jeffries C.C."/>
            <person name="Brettin T."/>
            <person name="Detter J.C."/>
            <person name="Tapia R."/>
            <person name="Han C."/>
            <person name="Chain P."/>
            <person name="Heimerl T."/>
            <person name="Weik F."/>
            <person name="Goker M."/>
            <person name="Rachel R."/>
            <person name="Bristow J."/>
            <person name="Eisen J.A."/>
            <person name="Markowitz V."/>
            <person name="Hugenholtz P."/>
            <person name="Kyrpides N.C."/>
            <person name="Klenk H.-P."/>
        </authorList>
    </citation>
    <scope>NUCLEOTIDE SEQUENCE</scope>
    <source>
        <strain>DSM 11486</strain>
    </source>
</reference>
<dbReference type="KEGG" id="tag:Tagg_1043"/>
<dbReference type="Proteomes" id="UP000002376">
    <property type="component" value="Chromosome"/>
</dbReference>
<gene>
    <name evidence="1" type="ordered locus">Tagg_1043</name>
</gene>
<dbReference type="HOGENOM" id="CLU_2299475_0_0_2"/>
<name>D5U2G2_THEAM</name>
<dbReference type="AlphaFoldDB" id="D5U2G2"/>
<sequence>MFQASLSCVAYHVHILILSESPTYLVSISSSLIHSFHQVGINFHAIPYIYLFKKRSSLRNPFRFNGNMDTVRLVEDVKNSDRIATVRIENASNLAANPLA</sequence>
<reference evidence="2" key="2">
    <citation type="journal article" date="2010" name="Stand. Genomic Sci.">
        <title>Complete genome sequence of Thermosphaera aggregans type strain (M11TLT).</title>
        <authorList>
            <person name="Spring S."/>
            <person name="Rachel R."/>
            <person name="Lapidus A."/>
            <person name="Davenport K."/>
            <person name="Tice H."/>
            <person name="Copeland A."/>
            <person name="Cheng J.-F."/>
            <person name="Lucas S."/>
            <person name="Chen F."/>
            <person name="Nolan M."/>
            <person name="Bruce D."/>
            <person name="Goodwin L."/>
            <person name="Pitluck S."/>
            <person name="Ivanova N."/>
            <person name="Mavromatis K."/>
            <person name="Ovchinnikova G."/>
            <person name="Pati A."/>
            <person name="Chen A."/>
            <person name="Palaniappan K."/>
            <person name="Land M."/>
            <person name="Hauser L."/>
            <person name="Chang Y.-J."/>
            <person name="Jeffries C.C."/>
            <person name="Brettin T."/>
            <person name="Detter J.C."/>
            <person name="Tapia R."/>
            <person name="Han C."/>
            <person name="Heimerl T."/>
            <person name="Weikl F."/>
            <person name="Brambilla E."/>
            <person name="Goker M."/>
            <person name="Bristow J."/>
            <person name="Eisen J.A."/>
            <person name="Markowitz V."/>
            <person name="Hugenholtz P."/>
            <person name="Kyrpides N.C."/>
            <person name="Klenk H.-P."/>
        </authorList>
    </citation>
    <scope>NUCLEOTIDE SEQUENCE [LARGE SCALE GENOMIC DNA]</scope>
    <source>
        <strain evidence="2">DSM 11486 / M11TL</strain>
    </source>
</reference>
<reference evidence="1 2" key="1">
    <citation type="journal article" date="2010" name="Stand. Genomic Sci.">
        <title>Complete genome sequence of Thermosphaera aggregans type strain (M11TL).</title>
        <authorList>
            <person name="Spring S."/>
            <person name="Rachel R."/>
            <person name="Lapidus A."/>
            <person name="Davenport K."/>
            <person name="Tice H."/>
            <person name="Copeland A."/>
            <person name="Cheng J.F."/>
            <person name="Lucas S."/>
            <person name="Chen F."/>
            <person name="Nolan M."/>
            <person name="Bruce D."/>
            <person name="Goodwin L."/>
            <person name="Pitluck S."/>
            <person name="Ivanova N."/>
            <person name="Mavromatis K."/>
            <person name="Ovchinnikova G."/>
            <person name="Pati A."/>
            <person name="Chen A."/>
            <person name="Palaniappan K."/>
            <person name="Land M."/>
            <person name="Hauser L."/>
            <person name="Chang Y.J."/>
            <person name="Jeffries C.C."/>
            <person name="Brettin T."/>
            <person name="Detter J.C."/>
            <person name="Tapia R."/>
            <person name="Han C."/>
            <person name="Heimerl T."/>
            <person name="Weikl F."/>
            <person name="Brambilla E."/>
            <person name="Goker M."/>
            <person name="Bristow J."/>
            <person name="Eisen J.A."/>
            <person name="Markowitz V."/>
            <person name="Hugenholtz P."/>
            <person name="Kyrpides N.C."/>
            <person name="Klenk H.P."/>
        </authorList>
    </citation>
    <scope>NUCLEOTIDE SEQUENCE [LARGE SCALE GENOMIC DNA]</scope>
    <source>
        <strain evidence="2">DSM 11486 / M11TL</strain>
    </source>
</reference>
<dbReference type="EMBL" id="CP001939">
    <property type="protein sequence ID" value="ADG91312.1"/>
    <property type="molecule type" value="Genomic_DNA"/>
</dbReference>
<proteinExistence type="predicted"/>
<evidence type="ECO:0000313" key="1">
    <source>
        <dbReference type="EMBL" id="ADG91312.1"/>
    </source>
</evidence>
<accession>D5U2G2</accession>
<keyword evidence="2" id="KW-1185">Reference proteome</keyword>